<dbReference type="Proteomes" id="UP001187531">
    <property type="component" value="Unassembled WGS sequence"/>
</dbReference>
<keyword evidence="6" id="KW-0443">Lipid metabolism</keyword>
<evidence type="ECO:0000256" key="6">
    <source>
        <dbReference type="ARBA" id="ARBA00023098"/>
    </source>
</evidence>
<evidence type="ECO:0000313" key="9">
    <source>
        <dbReference type="Proteomes" id="UP001187531"/>
    </source>
</evidence>
<keyword evidence="9" id="KW-1185">Reference proteome</keyword>
<dbReference type="AlphaFoldDB" id="A0AA88KQY9"/>
<dbReference type="InterPro" id="IPR001736">
    <property type="entry name" value="PLipase_D/transphosphatidylase"/>
</dbReference>
<gene>
    <name evidence="8" type="ORF">QYM36_019453</name>
</gene>
<feature type="domain" description="PLD phosphodiesterase" evidence="7">
    <location>
        <begin position="114"/>
        <end position="141"/>
    </location>
</feature>
<dbReference type="GO" id="GO:0009395">
    <property type="term" value="P:phospholipid catabolic process"/>
    <property type="evidence" value="ECO:0007669"/>
    <property type="project" value="TreeGrafter"/>
</dbReference>
<reference evidence="8" key="1">
    <citation type="submission" date="2023-07" db="EMBL/GenBank/DDBJ databases">
        <title>Chromosome-level genome assembly of Artemia franciscana.</title>
        <authorList>
            <person name="Jo E."/>
        </authorList>
    </citation>
    <scope>NUCLEOTIDE SEQUENCE</scope>
    <source>
        <tissue evidence="8">Whole body</tissue>
    </source>
</reference>
<dbReference type="Gene3D" id="3.30.870.10">
    <property type="entry name" value="Endonuclease Chain A"/>
    <property type="match status" value="1"/>
</dbReference>
<sequence length="354" mass="41401">MFNVVLERTDLLQKSSDFTKPNDHGSFAPWRLSSCAQWFIDGDDYMDALCDAMDTAKTEISIAGWCTSHDLYMKRSKKDVNKKWRLDKILKRKAFLLYPDIVPRNRGKQLFHHAYFANHEKLVLVDQTWAFLGGIDLCYGRWDDKEHRLSDIKSPPERYWISNEYTNIKKEDFSNLNGADDPKLLGEASASSQIQSDLDALTEKLEEWQLSPNVAKCSVIHLGRQNPKYSYKMKGIDLTKSTFKKDLGVILSLDLKPKKYIGLIVRKASNTLWLLTHFLRYLDIHSKISAYTSYVRPQLEYATVMWLPYLKKDIDRIERVQKRFVKGLQGFRNLPCDEALRRLTLHKLETRRRI</sequence>
<evidence type="ECO:0000256" key="3">
    <source>
        <dbReference type="ARBA" id="ARBA00022737"/>
    </source>
</evidence>
<evidence type="ECO:0000256" key="2">
    <source>
        <dbReference type="ARBA" id="ARBA00012027"/>
    </source>
</evidence>
<accession>A0AA88KQY9</accession>
<evidence type="ECO:0000256" key="1">
    <source>
        <dbReference type="ARBA" id="ARBA00000798"/>
    </source>
</evidence>
<comment type="catalytic activity">
    <reaction evidence="1">
        <text>a 1,2-diacyl-sn-glycero-3-phosphocholine + H2O = a 1,2-diacyl-sn-glycero-3-phosphate + choline + H(+)</text>
        <dbReference type="Rhea" id="RHEA:14445"/>
        <dbReference type="ChEBI" id="CHEBI:15354"/>
        <dbReference type="ChEBI" id="CHEBI:15377"/>
        <dbReference type="ChEBI" id="CHEBI:15378"/>
        <dbReference type="ChEBI" id="CHEBI:57643"/>
        <dbReference type="ChEBI" id="CHEBI:58608"/>
        <dbReference type="EC" id="3.1.4.4"/>
    </reaction>
</comment>
<name>A0AA88KQY9_ARTSF</name>
<organism evidence="8 9">
    <name type="scientific">Artemia franciscana</name>
    <name type="common">Brine shrimp</name>
    <name type="synonym">Artemia sanfranciscana</name>
    <dbReference type="NCBI Taxonomy" id="6661"/>
    <lineage>
        <taxon>Eukaryota</taxon>
        <taxon>Metazoa</taxon>
        <taxon>Ecdysozoa</taxon>
        <taxon>Arthropoda</taxon>
        <taxon>Crustacea</taxon>
        <taxon>Branchiopoda</taxon>
        <taxon>Anostraca</taxon>
        <taxon>Artemiidae</taxon>
        <taxon>Artemia</taxon>
    </lineage>
</organism>
<evidence type="ECO:0000259" key="7">
    <source>
        <dbReference type="PROSITE" id="PS50035"/>
    </source>
</evidence>
<dbReference type="Pfam" id="PF00614">
    <property type="entry name" value="PLDc"/>
    <property type="match status" value="1"/>
</dbReference>
<dbReference type="SMART" id="SM00155">
    <property type="entry name" value="PLDc"/>
    <property type="match status" value="1"/>
</dbReference>
<evidence type="ECO:0000313" key="8">
    <source>
        <dbReference type="EMBL" id="KAK2701908.1"/>
    </source>
</evidence>
<keyword evidence="3" id="KW-0677">Repeat</keyword>
<dbReference type="PANTHER" id="PTHR18896:SF76">
    <property type="entry name" value="PHOSPHOLIPASE"/>
    <property type="match status" value="1"/>
</dbReference>
<proteinExistence type="predicted"/>
<dbReference type="GO" id="GO:0004630">
    <property type="term" value="F:phospholipase D activity"/>
    <property type="evidence" value="ECO:0007669"/>
    <property type="project" value="UniProtKB-EC"/>
</dbReference>
<evidence type="ECO:0000256" key="5">
    <source>
        <dbReference type="ARBA" id="ARBA00022963"/>
    </source>
</evidence>
<dbReference type="SUPFAM" id="SSF56024">
    <property type="entry name" value="Phospholipase D/nuclease"/>
    <property type="match status" value="1"/>
</dbReference>
<keyword evidence="4" id="KW-0378">Hydrolase</keyword>
<feature type="non-terminal residue" evidence="8">
    <location>
        <position position="354"/>
    </location>
</feature>
<dbReference type="EC" id="3.1.4.4" evidence="2"/>
<dbReference type="PROSITE" id="PS50035">
    <property type="entry name" value="PLD"/>
    <property type="match status" value="1"/>
</dbReference>
<keyword evidence="5" id="KW-0442">Lipid degradation</keyword>
<dbReference type="PANTHER" id="PTHR18896">
    <property type="entry name" value="PHOSPHOLIPASE D"/>
    <property type="match status" value="1"/>
</dbReference>
<dbReference type="PRINTS" id="PR01345">
    <property type="entry name" value="CERVTRCPTASE"/>
</dbReference>
<dbReference type="EMBL" id="JAVRJZ010001267">
    <property type="protein sequence ID" value="KAK2701908.1"/>
    <property type="molecule type" value="Genomic_DNA"/>
</dbReference>
<comment type="caution">
    <text evidence="8">The sequence shown here is derived from an EMBL/GenBank/DDBJ whole genome shotgun (WGS) entry which is preliminary data.</text>
</comment>
<evidence type="ECO:0000256" key="4">
    <source>
        <dbReference type="ARBA" id="ARBA00022801"/>
    </source>
</evidence>
<protein>
    <recommendedName>
        <fullName evidence="2">phospholipase D</fullName>
        <ecNumber evidence="2">3.1.4.4</ecNumber>
    </recommendedName>
</protein>
<dbReference type="InterPro" id="IPR015679">
    <property type="entry name" value="PLipase_D_fam"/>
</dbReference>